<evidence type="ECO:0000313" key="2">
    <source>
        <dbReference type="Proteomes" id="UP000293589"/>
    </source>
</evidence>
<evidence type="ECO:0000313" key="1">
    <source>
        <dbReference type="EMBL" id="QAY33230.1"/>
    </source>
</evidence>
<dbReference type="RefSeq" id="WP_129237742.1">
    <property type="nucleotide sequence ID" value="NZ_CP035464.1"/>
</dbReference>
<protein>
    <submittedName>
        <fullName evidence="1">Uncharacterized protein</fullName>
    </submittedName>
</protein>
<dbReference type="Proteomes" id="UP000293589">
    <property type="component" value="Chromosome"/>
</dbReference>
<organism evidence="1 2">
    <name type="scientific">Bifidobacterium pullorum subsp. gallinarum</name>
    <dbReference type="NCBI Taxonomy" id="78344"/>
    <lineage>
        <taxon>Bacteria</taxon>
        <taxon>Bacillati</taxon>
        <taxon>Actinomycetota</taxon>
        <taxon>Actinomycetes</taxon>
        <taxon>Bifidobacteriales</taxon>
        <taxon>Bifidobacteriaceae</taxon>
        <taxon>Bifidobacterium</taxon>
    </lineage>
</organism>
<dbReference type="KEGG" id="bgx:ESN35_07285"/>
<reference evidence="1 2" key="1">
    <citation type="submission" date="2019-01" db="EMBL/GenBank/DDBJ databases">
        <title>Complete genome sequence of Bifidobacterium gallinarum CACC 514.</title>
        <authorList>
            <person name="Jung M."/>
        </authorList>
    </citation>
    <scope>NUCLEOTIDE SEQUENCE [LARGE SCALE GENOMIC DNA]</scope>
    <source>
        <strain evidence="1 2">CACC 514</strain>
    </source>
</reference>
<dbReference type="AlphaFoldDB" id="A0A4P6DWY2"/>
<proteinExistence type="predicted"/>
<gene>
    <name evidence="1" type="ORF">ESN35_07285</name>
</gene>
<name>A0A4P6DWY2_9BIFI</name>
<accession>A0A4P6DWY2</accession>
<dbReference type="EMBL" id="CP035464">
    <property type="protein sequence ID" value="QAY33230.1"/>
    <property type="molecule type" value="Genomic_DNA"/>
</dbReference>
<sequence>MDSALLASLSDREVAERWFPARPRERAEGYLHPDLDACVERKGAYRRLPLKLLWYEYRDSAGREGLKAYGYQAFRARVRRARGAVGA</sequence>